<name>A0A499VKJ6_STRAX</name>
<sequence>MGKVVLVTGVARQLGGRFVRRIQRDPNVDRVIAVDAVRPEHHLGGADFIQADIRQPTIARVLAEHSVDTVVHMDVTGTALGTGSRATVKETNVIGTMQLLGACQKSPTVKRLVVKSSTNVYGSAPRDPAVFTETTPPKSLPSGGFAKDTVEVEGYVRGFARRRPDVAVCVLRFANILGPSADSPLASYFSLPVLPTVFGYDPRLQFAHEDDVIDVLRIASYEPRRGTLNSGTFNVAGDGVLLLSQCARRLGRPTVPLLLPAVTWVGSAVRTLGMTDFSPEQIRLLTHGRVVATNQMRETLGYVPKYTTAETFADFARSRGPGLLPPEALAGAVDRIAALPALGGGHPRRRAPTEERTNDGGRQGHSVRRRPVPWGCRAAAAAAPGCGEPARRRARGGTGGPAPARAGSSAG</sequence>
<protein>
    <recommendedName>
        <fullName evidence="2">NAD-dependent epimerase/dehydratase domain-containing protein</fullName>
    </recommendedName>
</protein>
<accession>A0A499VKJ6</accession>
<dbReference type="Gene3D" id="3.40.50.720">
    <property type="entry name" value="NAD(P)-binding Rossmann-like Domain"/>
    <property type="match status" value="1"/>
</dbReference>
<evidence type="ECO:0000256" key="1">
    <source>
        <dbReference type="SAM" id="MobiDB-lite"/>
    </source>
</evidence>
<dbReference type="SUPFAM" id="SSF51735">
    <property type="entry name" value="NAD(P)-binding Rossmann-fold domains"/>
    <property type="match status" value="1"/>
</dbReference>
<feature type="domain" description="NAD-dependent epimerase/dehydratase" evidence="2">
    <location>
        <begin position="5"/>
        <end position="235"/>
    </location>
</feature>
<proteinExistence type="predicted"/>
<feature type="compositionally biased region" description="Low complexity" evidence="1">
    <location>
        <begin position="401"/>
        <end position="411"/>
    </location>
</feature>
<dbReference type="AlphaFoldDB" id="A0A499VKJ6"/>
<feature type="compositionally biased region" description="Low complexity" evidence="1">
    <location>
        <begin position="375"/>
        <end position="388"/>
    </location>
</feature>
<dbReference type="Pfam" id="PF01370">
    <property type="entry name" value="Epimerase"/>
    <property type="match status" value="1"/>
</dbReference>
<evidence type="ECO:0000313" key="3">
    <source>
        <dbReference type="EMBL" id="BBJ52788.1"/>
    </source>
</evidence>
<reference evidence="3" key="1">
    <citation type="submission" date="2019-04" db="EMBL/GenBank/DDBJ databases">
        <title>Draft genome sequences of Streptomyces avermitilis MC3.</title>
        <authorList>
            <person name="Komaki H."/>
            <person name="Tamura T."/>
            <person name="Hosoyama A."/>
        </authorList>
    </citation>
    <scope>NUCLEOTIDE SEQUENCE</scope>
    <source>
        <strain evidence="3">MC3</strain>
    </source>
</reference>
<dbReference type="EMBL" id="AP019621">
    <property type="protein sequence ID" value="BBJ52788.1"/>
    <property type="molecule type" value="Genomic_DNA"/>
</dbReference>
<organism evidence="3">
    <name type="scientific">Streptomyces avermitilis</name>
    <dbReference type="NCBI Taxonomy" id="33903"/>
    <lineage>
        <taxon>Bacteria</taxon>
        <taxon>Bacillati</taxon>
        <taxon>Actinomycetota</taxon>
        <taxon>Actinomycetes</taxon>
        <taxon>Kitasatosporales</taxon>
        <taxon>Streptomycetaceae</taxon>
        <taxon>Streptomyces</taxon>
    </lineage>
</organism>
<gene>
    <name evidence="3" type="ORF">SAVMC3_54170</name>
</gene>
<dbReference type="PANTHER" id="PTHR43245:SF52">
    <property type="entry name" value="NAD-DEPENDENT EPIMERASE_DEHYDRATASE"/>
    <property type="match status" value="1"/>
</dbReference>
<feature type="region of interest" description="Disordered" evidence="1">
    <location>
        <begin position="341"/>
        <end position="411"/>
    </location>
</feature>
<evidence type="ECO:0000259" key="2">
    <source>
        <dbReference type="Pfam" id="PF01370"/>
    </source>
</evidence>
<dbReference type="InterPro" id="IPR001509">
    <property type="entry name" value="Epimerase_deHydtase"/>
</dbReference>
<dbReference type="InterPro" id="IPR050177">
    <property type="entry name" value="Lipid_A_modif_metabolic_enz"/>
</dbReference>
<dbReference type="InterPro" id="IPR036291">
    <property type="entry name" value="NAD(P)-bd_dom_sf"/>
</dbReference>
<dbReference type="PANTHER" id="PTHR43245">
    <property type="entry name" value="BIFUNCTIONAL POLYMYXIN RESISTANCE PROTEIN ARNA"/>
    <property type="match status" value="1"/>
</dbReference>